<dbReference type="CDD" id="cd01317">
    <property type="entry name" value="DHOase_IIa"/>
    <property type="match status" value="1"/>
</dbReference>
<dbReference type="Gene3D" id="3.20.20.140">
    <property type="entry name" value="Metal-dependent hydrolases"/>
    <property type="match status" value="1"/>
</dbReference>
<reference evidence="6" key="1">
    <citation type="submission" date="2016-10" db="EMBL/GenBank/DDBJ databases">
        <authorList>
            <person name="Varghese N."/>
            <person name="Submissions S."/>
        </authorList>
    </citation>
    <scope>NUCLEOTIDE SEQUENCE [LARGE SCALE GENOMIC DNA]</scope>
    <source>
        <strain evidence="6">DSM 1565</strain>
    </source>
</reference>
<dbReference type="NCBIfam" id="TIGR00857">
    <property type="entry name" value="pyrC_multi"/>
    <property type="match status" value="1"/>
</dbReference>
<dbReference type="Pfam" id="PF12890">
    <property type="entry name" value="DHOase"/>
    <property type="match status" value="1"/>
</dbReference>
<dbReference type="GO" id="GO:0046872">
    <property type="term" value="F:metal ion binding"/>
    <property type="evidence" value="ECO:0007669"/>
    <property type="project" value="InterPro"/>
</dbReference>
<dbReference type="InterPro" id="IPR032466">
    <property type="entry name" value="Metal_Hydrolase"/>
</dbReference>
<keyword evidence="1" id="KW-0862">Zinc</keyword>
<dbReference type="SUPFAM" id="SSF51338">
    <property type="entry name" value="Composite domain of metallo-dependent hydrolases"/>
    <property type="match status" value="1"/>
</dbReference>
<dbReference type="GO" id="GO:0005737">
    <property type="term" value="C:cytoplasm"/>
    <property type="evidence" value="ECO:0007669"/>
    <property type="project" value="TreeGrafter"/>
</dbReference>
<dbReference type="STRING" id="51670.SAMN04488557_0978"/>
<feature type="domain" description="Dihydroorotase catalytic" evidence="4">
    <location>
        <begin position="64"/>
        <end position="252"/>
    </location>
</feature>
<gene>
    <name evidence="5" type="ORF">SAMN04488557_0978</name>
</gene>
<dbReference type="EMBL" id="FPCH01000001">
    <property type="protein sequence ID" value="SFV28340.1"/>
    <property type="molecule type" value="Genomic_DNA"/>
</dbReference>
<dbReference type="PANTHER" id="PTHR43668">
    <property type="entry name" value="ALLANTOINASE"/>
    <property type="match status" value="1"/>
</dbReference>
<dbReference type="SUPFAM" id="SSF51556">
    <property type="entry name" value="Metallo-dependent hydrolases"/>
    <property type="match status" value="1"/>
</dbReference>
<protein>
    <submittedName>
        <fullName evidence="5">Dihydroorotase</fullName>
    </submittedName>
</protein>
<dbReference type="Pfam" id="PF07969">
    <property type="entry name" value="Amidohydro_3"/>
    <property type="match status" value="1"/>
</dbReference>
<dbReference type="AlphaFoldDB" id="A0A1I7N103"/>
<dbReference type="NCBIfam" id="NF006558">
    <property type="entry name" value="PRK09059.1"/>
    <property type="match status" value="1"/>
</dbReference>
<dbReference type="Gene3D" id="2.30.40.10">
    <property type="entry name" value="Urease, subunit C, domain 1"/>
    <property type="match status" value="1"/>
</dbReference>
<dbReference type="GO" id="GO:0006145">
    <property type="term" value="P:purine nucleobase catabolic process"/>
    <property type="evidence" value="ECO:0007669"/>
    <property type="project" value="TreeGrafter"/>
</dbReference>
<dbReference type="PANTHER" id="PTHR43668:SF2">
    <property type="entry name" value="ALLANTOINASE"/>
    <property type="match status" value="1"/>
</dbReference>
<dbReference type="RefSeq" id="WP_092864899.1">
    <property type="nucleotide sequence ID" value="NZ_FPCH01000001.1"/>
</dbReference>
<sequence length="443" mass="47747">MRKPIEKPKSLGTATVFINARLIDPASNRDEPGGLLVKDGMIADLGAHLRRNAPEGANVIDCKGNVLAPGLIDAQVFTGEPGYEHRETLKTASHAAAAGGVTTIVVMPDTNPVIDQVALVDFIQRRARDNALVHVQTMAAMTKGLQGEEMTEIGLLKRAGAIGFSNGKSSVINTRVMRNVLSYAKDFNALVVHHTEDPYLSSGSMNSGEVASRLGLPGISKIAETIMLERDVRLVEMTGGRYHAATISCQESLDVVKNAKAKMLPVSCGVSINHLTLNENDIGPYRTFFKMRPPLRKEEDRVAMVQAVANGDIDVIVSSHDPQDADTKRRPFAEAADGAVGLETLLSAALRLVHSGDMTLSAMLKALTINPARLLGLHSGRLAKGSIADLVLFDPGEPWVVNKDLLRSRSKNTPFDEAKMQGRVLRTMVAGQTVYEYAGVERT</sequence>
<evidence type="ECO:0000259" key="4">
    <source>
        <dbReference type="Pfam" id="PF12890"/>
    </source>
</evidence>
<keyword evidence="2" id="KW-0665">Pyrimidine biosynthesis</keyword>
<proteinExistence type="predicted"/>
<feature type="domain" description="Amidohydrolase 3" evidence="3">
    <location>
        <begin position="355"/>
        <end position="435"/>
    </location>
</feature>
<evidence type="ECO:0000256" key="2">
    <source>
        <dbReference type="ARBA" id="ARBA00022975"/>
    </source>
</evidence>
<dbReference type="GO" id="GO:0004038">
    <property type="term" value="F:allantoinase activity"/>
    <property type="evidence" value="ECO:0007669"/>
    <property type="project" value="TreeGrafter"/>
</dbReference>
<dbReference type="InterPro" id="IPR011059">
    <property type="entry name" value="Metal-dep_hydrolase_composite"/>
</dbReference>
<dbReference type="InterPro" id="IPR004722">
    <property type="entry name" value="DHOase"/>
</dbReference>
<dbReference type="InterPro" id="IPR024403">
    <property type="entry name" value="DHOase_cat"/>
</dbReference>
<name>A0A1I7N103_9HYPH</name>
<keyword evidence="6" id="KW-1185">Reference proteome</keyword>
<evidence type="ECO:0000256" key="1">
    <source>
        <dbReference type="ARBA" id="ARBA00022833"/>
    </source>
</evidence>
<dbReference type="InterPro" id="IPR050138">
    <property type="entry name" value="DHOase/Allantoinase_Hydrolase"/>
</dbReference>
<dbReference type="GO" id="GO:0006221">
    <property type="term" value="P:pyrimidine nucleotide biosynthetic process"/>
    <property type="evidence" value="ECO:0007669"/>
    <property type="project" value="UniProtKB-KW"/>
</dbReference>
<organism evidence="5 6">
    <name type="scientific">Hyphomicrobium facile</name>
    <dbReference type="NCBI Taxonomy" id="51670"/>
    <lineage>
        <taxon>Bacteria</taxon>
        <taxon>Pseudomonadati</taxon>
        <taxon>Pseudomonadota</taxon>
        <taxon>Alphaproteobacteria</taxon>
        <taxon>Hyphomicrobiales</taxon>
        <taxon>Hyphomicrobiaceae</taxon>
        <taxon>Hyphomicrobium</taxon>
    </lineage>
</organism>
<evidence type="ECO:0000259" key="3">
    <source>
        <dbReference type="Pfam" id="PF07969"/>
    </source>
</evidence>
<dbReference type="OrthoDB" id="9775759at2"/>
<dbReference type="InterPro" id="IPR013108">
    <property type="entry name" value="Amidohydro_3"/>
</dbReference>
<dbReference type="Proteomes" id="UP000199423">
    <property type="component" value="Unassembled WGS sequence"/>
</dbReference>
<evidence type="ECO:0000313" key="6">
    <source>
        <dbReference type="Proteomes" id="UP000199423"/>
    </source>
</evidence>
<dbReference type="GO" id="GO:0004151">
    <property type="term" value="F:dihydroorotase activity"/>
    <property type="evidence" value="ECO:0007669"/>
    <property type="project" value="InterPro"/>
</dbReference>
<accession>A0A1I7N103</accession>
<evidence type="ECO:0000313" key="5">
    <source>
        <dbReference type="EMBL" id="SFV28340.1"/>
    </source>
</evidence>